<gene>
    <name evidence="3" type="ORF">Micbo1qcDRAFT_169997</name>
</gene>
<dbReference type="OrthoDB" id="405906at2759"/>
<evidence type="ECO:0000313" key="3">
    <source>
        <dbReference type="EMBL" id="KXJ84732.1"/>
    </source>
</evidence>
<protein>
    <recommendedName>
        <fullName evidence="2">DUF7703 domain-containing protein</fullName>
    </recommendedName>
</protein>
<keyword evidence="4" id="KW-1185">Reference proteome</keyword>
<feature type="transmembrane region" description="Helical" evidence="1">
    <location>
        <begin position="77"/>
        <end position="95"/>
    </location>
</feature>
<dbReference type="InterPro" id="IPR056120">
    <property type="entry name" value="DUF7703"/>
</dbReference>
<accession>A0A136III9</accession>
<feature type="non-terminal residue" evidence="3">
    <location>
        <position position="177"/>
    </location>
</feature>
<keyword evidence="1" id="KW-0812">Transmembrane</keyword>
<evidence type="ECO:0000313" key="4">
    <source>
        <dbReference type="Proteomes" id="UP000070501"/>
    </source>
</evidence>
<proteinExistence type="predicted"/>
<organism evidence="3 4">
    <name type="scientific">Microdochium bolleyi</name>
    <dbReference type="NCBI Taxonomy" id="196109"/>
    <lineage>
        <taxon>Eukaryota</taxon>
        <taxon>Fungi</taxon>
        <taxon>Dikarya</taxon>
        <taxon>Ascomycota</taxon>
        <taxon>Pezizomycotina</taxon>
        <taxon>Sordariomycetes</taxon>
        <taxon>Xylariomycetidae</taxon>
        <taxon>Xylariales</taxon>
        <taxon>Microdochiaceae</taxon>
        <taxon>Microdochium</taxon>
    </lineage>
</organism>
<keyword evidence="1" id="KW-0472">Membrane</keyword>
<reference evidence="4" key="1">
    <citation type="submission" date="2016-02" db="EMBL/GenBank/DDBJ databases">
        <title>Draft genome sequence of Microdochium bolleyi, a fungal endophyte of beachgrass.</title>
        <authorList>
            <consortium name="DOE Joint Genome Institute"/>
            <person name="David A.S."/>
            <person name="May G."/>
            <person name="Haridas S."/>
            <person name="Lim J."/>
            <person name="Wang M."/>
            <person name="Labutti K."/>
            <person name="Lipzen A."/>
            <person name="Barry K."/>
            <person name="Grigoriev I.V."/>
        </authorList>
    </citation>
    <scope>NUCLEOTIDE SEQUENCE [LARGE SCALE GENOMIC DNA]</scope>
    <source>
        <strain evidence="4">J235TASD1</strain>
    </source>
</reference>
<keyword evidence="1" id="KW-1133">Transmembrane helix</keyword>
<feature type="transmembrane region" description="Helical" evidence="1">
    <location>
        <begin position="6"/>
        <end position="24"/>
    </location>
</feature>
<dbReference type="InParanoid" id="A0A136III9"/>
<feature type="transmembrane region" description="Helical" evidence="1">
    <location>
        <begin position="36"/>
        <end position="57"/>
    </location>
</feature>
<dbReference type="EMBL" id="KQ964341">
    <property type="protein sequence ID" value="KXJ84732.1"/>
    <property type="molecule type" value="Genomic_DNA"/>
</dbReference>
<name>A0A136III9_9PEZI</name>
<feature type="domain" description="DUF7703" evidence="2">
    <location>
        <begin position="3"/>
        <end position="172"/>
    </location>
</feature>
<feature type="transmembrane region" description="Helical" evidence="1">
    <location>
        <begin position="116"/>
        <end position="135"/>
    </location>
</feature>
<dbReference type="PANTHER" id="PTHR37013:SF4">
    <property type="entry name" value="INTEGRAL MEMBRANE PROTEIN"/>
    <property type="match status" value="1"/>
</dbReference>
<dbReference type="Pfam" id="PF24802">
    <property type="entry name" value="DUF7703"/>
    <property type="match status" value="1"/>
</dbReference>
<sequence>MCVVTVVGWWAMVTGQSVVLYSRLGLVVSDRWKTRLVAVMIVFNFVVLHIPVSILFLASNSGNPEPFFGAFDVYEKIQLAGFFLQESVISGLYVWEAATGFKPILAVKATTGRRMLRHLVILFVLTVLLDASLLATQYSGNFQIQTTYKPVVYSIKLKIEFVILNELIAFTQTGRRH</sequence>
<dbReference type="AlphaFoldDB" id="A0A136III9"/>
<dbReference type="PANTHER" id="PTHR37013">
    <property type="entry name" value="INTEGRAL MEMBRANE PROTEIN (AFU_ORTHOLOGUE AFUA_1G05950)-RELATED"/>
    <property type="match status" value="1"/>
</dbReference>
<evidence type="ECO:0000256" key="1">
    <source>
        <dbReference type="SAM" id="Phobius"/>
    </source>
</evidence>
<dbReference type="Proteomes" id="UP000070501">
    <property type="component" value="Unassembled WGS sequence"/>
</dbReference>
<evidence type="ECO:0000259" key="2">
    <source>
        <dbReference type="Pfam" id="PF24802"/>
    </source>
</evidence>